<evidence type="ECO:0000313" key="2">
    <source>
        <dbReference type="EMBL" id="AZU02791.1"/>
    </source>
</evidence>
<reference evidence="2 3" key="1">
    <citation type="submission" date="2016-12" db="EMBL/GenBank/DDBJ databases">
        <title>The genome of dimorphic prosthecate Glycocaulis alkaliphilus 6b-8t, isolated from crude oil dictates its adaptability in petroleum environments.</title>
        <authorList>
            <person name="Wu X.-L."/>
            <person name="Geng S."/>
        </authorList>
    </citation>
    <scope>NUCLEOTIDE SEQUENCE [LARGE SCALE GENOMIC DNA]</scope>
    <source>
        <strain evidence="2 3">6B-8</strain>
    </source>
</reference>
<accession>A0A3T0E5Z0</accession>
<dbReference type="EMBL" id="CP018911">
    <property type="protein sequence ID" value="AZU02791.1"/>
    <property type="molecule type" value="Genomic_DNA"/>
</dbReference>
<name>A0A3T0E5Z0_9PROT</name>
<dbReference type="AlphaFoldDB" id="A0A3T0E5Z0"/>
<organism evidence="2 3">
    <name type="scientific">Glycocaulis alkaliphilus</name>
    <dbReference type="NCBI Taxonomy" id="1434191"/>
    <lineage>
        <taxon>Bacteria</taxon>
        <taxon>Pseudomonadati</taxon>
        <taxon>Pseudomonadota</taxon>
        <taxon>Alphaproteobacteria</taxon>
        <taxon>Maricaulales</taxon>
        <taxon>Maricaulaceae</taxon>
        <taxon>Glycocaulis</taxon>
    </lineage>
</organism>
<feature type="region of interest" description="Disordered" evidence="1">
    <location>
        <begin position="1"/>
        <end position="53"/>
    </location>
</feature>
<dbReference type="KEGG" id="gak:X907_0242"/>
<evidence type="ECO:0000256" key="1">
    <source>
        <dbReference type="SAM" id="MobiDB-lite"/>
    </source>
</evidence>
<evidence type="ECO:0000313" key="3">
    <source>
        <dbReference type="Proteomes" id="UP000286954"/>
    </source>
</evidence>
<keyword evidence="3" id="KW-1185">Reference proteome</keyword>
<protein>
    <submittedName>
        <fullName evidence="2">Uncharacterized protein</fullName>
    </submittedName>
</protein>
<dbReference type="Proteomes" id="UP000286954">
    <property type="component" value="Chromosome"/>
</dbReference>
<gene>
    <name evidence="2" type="ORF">X907_0242</name>
</gene>
<sequence length="53" mass="5805">MRGAGTFHWTLPFAPGHESGLAGTGKGVKRVSKRVQHERARTPAKAAKENRKH</sequence>
<feature type="compositionally biased region" description="Basic and acidic residues" evidence="1">
    <location>
        <begin position="35"/>
        <end position="53"/>
    </location>
</feature>
<proteinExistence type="predicted"/>